<evidence type="ECO:0000313" key="3">
    <source>
        <dbReference type="Proteomes" id="UP000224130"/>
    </source>
</evidence>
<comment type="caution">
    <text evidence="2">The sequence shown here is derived from an EMBL/GenBank/DDBJ whole genome shotgun (WGS) entry which is preliminary data.</text>
</comment>
<dbReference type="Pfam" id="PF13602">
    <property type="entry name" value="ADH_zinc_N_2"/>
    <property type="match status" value="1"/>
</dbReference>
<dbReference type="SUPFAM" id="SSF50129">
    <property type="entry name" value="GroES-like"/>
    <property type="match status" value="1"/>
</dbReference>
<dbReference type="AlphaFoldDB" id="A0A2A9EUR7"/>
<dbReference type="Gene3D" id="3.40.50.720">
    <property type="entry name" value="NAD(P)-binding Rossmann-like Domain"/>
    <property type="match status" value="1"/>
</dbReference>
<dbReference type="InterPro" id="IPR011032">
    <property type="entry name" value="GroES-like_sf"/>
</dbReference>
<dbReference type="OrthoDB" id="3175656at2"/>
<dbReference type="SUPFAM" id="SSF51735">
    <property type="entry name" value="NAD(P)-binding Rossmann-fold domains"/>
    <property type="match status" value="1"/>
</dbReference>
<dbReference type="Proteomes" id="UP000224130">
    <property type="component" value="Unassembled WGS sequence"/>
</dbReference>
<organism evidence="2 3">
    <name type="scientific">Isoptericola jiangsuensis</name>
    <dbReference type="NCBI Taxonomy" id="548579"/>
    <lineage>
        <taxon>Bacteria</taxon>
        <taxon>Bacillati</taxon>
        <taxon>Actinomycetota</taxon>
        <taxon>Actinomycetes</taxon>
        <taxon>Micrococcales</taxon>
        <taxon>Promicromonosporaceae</taxon>
        <taxon>Isoptericola</taxon>
    </lineage>
</organism>
<dbReference type="CDD" id="cd08267">
    <property type="entry name" value="MDR1"/>
    <property type="match status" value="1"/>
</dbReference>
<dbReference type="InterPro" id="IPR013154">
    <property type="entry name" value="ADH-like_N"/>
</dbReference>
<dbReference type="SMART" id="SM00829">
    <property type="entry name" value="PKS_ER"/>
    <property type="match status" value="1"/>
</dbReference>
<name>A0A2A9EUR7_9MICO</name>
<accession>A0A2A9EUR7</accession>
<dbReference type="InterPro" id="IPR036291">
    <property type="entry name" value="NAD(P)-bd_dom_sf"/>
</dbReference>
<feature type="domain" description="Enoyl reductase (ER)" evidence="1">
    <location>
        <begin position="10"/>
        <end position="319"/>
    </location>
</feature>
<dbReference type="RefSeq" id="WP_098462605.1">
    <property type="nucleotide sequence ID" value="NZ_PDJJ01000001.1"/>
</dbReference>
<reference evidence="2 3" key="1">
    <citation type="submission" date="2017-10" db="EMBL/GenBank/DDBJ databases">
        <title>Sequencing the genomes of 1000 actinobacteria strains.</title>
        <authorList>
            <person name="Klenk H.-P."/>
        </authorList>
    </citation>
    <scope>NUCLEOTIDE SEQUENCE [LARGE SCALE GENOMIC DNA]</scope>
    <source>
        <strain evidence="2 3">DSM 21863</strain>
    </source>
</reference>
<evidence type="ECO:0000313" key="2">
    <source>
        <dbReference type="EMBL" id="PFG42022.1"/>
    </source>
</evidence>
<evidence type="ECO:0000259" key="1">
    <source>
        <dbReference type="SMART" id="SM00829"/>
    </source>
</evidence>
<gene>
    <name evidence="2" type="ORF">ATJ88_0672</name>
</gene>
<dbReference type="EMBL" id="PDJJ01000001">
    <property type="protein sequence ID" value="PFG42022.1"/>
    <property type="molecule type" value="Genomic_DNA"/>
</dbReference>
<dbReference type="InterPro" id="IPR052733">
    <property type="entry name" value="Chloroplast_QOR"/>
</dbReference>
<proteinExistence type="predicted"/>
<keyword evidence="3" id="KW-1185">Reference proteome</keyword>
<dbReference type="Gene3D" id="3.90.180.10">
    <property type="entry name" value="Medium-chain alcohol dehydrogenases, catalytic domain"/>
    <property type="match status" value="1"/>
</dbReference>
<dbReference type="InterPro" id="IPR020843">
    <property type="entry name" value="ER"/>
</dbReference>
<sequence>MRAIVQDAYGSPDVLRLADVDEPRPGRGQVTVRVRAAALDASVWYRTTGRPVVARLGFGLARPRVPLTGQELAGEVVAVGEGVTALAVGDEVFGAGQGAFGEVAVARADKLALRPPAVTPQDAAALVVSGTTALAAVRAARLAPGATVLVTGAGGGVGSYVVQLATAAGARVTAVAGPDKADLVHRLGAVRHLDHTREPVTAAGAHDVVVDVAGNRPLRELRRALTPRGTMVLVGAGVATTGFLGGAERSLRGALWSPFLRQRLHGIVAVTRPDDLTELAAAVADGRLVPAVERVRPLDEVPDAVRELGAGHARGKTVVLPHR</sequence>
<dbReference type="Pfam" id="PF08240">
    <property type="entry name" value="ADH_N"/>
    <property type="match status" value="1"/>
</dbReference>
<dbReference type="GO" id="GO:0016491">
    <property type="term" value="F:oxidoreductase activity"/>
    <property type="evidence" value="ECO:0007669"/>
    <property type="project" value="InterPro"/>
</dbReference>
<dbReference type="PANTHER" id="PTHR44013:SF1">
    <property type="entry name" value="ZINC-TYPE ALCOHOL DEHYDROGENASE-LIKE PROTEIN C16A3.02C"/>
    <property type="match status" value="1"/>
</dbReference>
<protein>
    <submittedName>
        <fullName evidence="2">NADPH:quinone reductase-like Zn-dependent oxidoreductase</fullName>
    </submittedName>
</protein>
<dbReference type="PANTHER" id="PTHR44013">
    <property type="entry name" value="ZINC-TYPE ALCOHOL DEHYDROGENASE-LIKE PROTEIN C16A3.02C"/>
    <property type="match status" value="1"/>
</dbReference>